<dbReference type="InParanoid" id="A0A0C9Z9D8"/>
<evidence type="ECO:0000313" key="2">
    <source>
        <dbReference type="Proteomes" id="UP000054485"/>
    </source>
</evidence>
<reference evidence="1 2" key="1">
    <citation type="submission" date="2014-04" db="EMBL/GenBank/DDBJ databases">
        <authorList>
            <consortium name="DOE Joint Genome Institute"/>
            <person name="Kuo A."/>
            <person name="Ruytinx J."/>
            <person name="Rineau F."/>
            <person name="Colpaert J."/>
            <person name="Kohler A."/>
            <person name="Nagy L.G."/>
            <person name="Floudas D."/>
            <person name="Copeland A."/>
            <person name="Barry K.W."/>
            <person name="Cichocki N."/>
            <person name="Veneault-Fourrey C."/>
            <person name="LaButti K."/>
            <person name="Lindquist E.A."/>
            <person name="Lipzen A."/>
            <person name="Lundell T."/>
            <person name="Morin E."/>
            <person name="Murat C."/>
            <person name="Sun H."/>
            <person name="Tunlid A."/>
            <person name="Henrissat B."/>
            <person name="Grigoriev I.V."/>
            <person name="Hibbett D.S."/>
            <person name="Martin F."/>
            <person name="Nordberg H.P."/>
            <person name="Cantor M.N."/>
            <person name="Hua S.X."/>
        </authorList>
    </citation>
    <scope>NUCLEOTIDE SEQUENCE [LARGE SCALE GENOMIC DNA]</scope>
    <source>
        <strain evidence="1 2">UH-Slu-Lm8-n1</strain>
    </source>
</reference>
<dbReference type="HOGENOM" id="CLU_2607619_0_0_1"/>
<name>A0A0C9Z9D8_9AGAM</name>
<reference evidence="2" key="2">
    <citation type="submission" date="2015-01" db="EMBL/GenBank/DDBJ databases">
        <title>Evolutionary Origins and Diversification of the Mycorrhizal Mutualists.</title>
        <authorList>
            <consortium name="DOE Joint Genome Institute"/>
            <consortium name="Mycorrhizal Genomics Consortium"/>
            <person name="Kohler A."/>
            <person name="Kuo A."/>
            <person name="Nagy L.G."/>
            <person name="Floudas D."/>
            <person name="Copeland A."/>
            <person name="Barry K.W."/>
            <person name="Cichocki N."/>
            <person name="Veneault-Fourrey C."/>
            <person name="LaButti K."/>
            <person name="Lindquist E.A."/>
            <person name="Lipzen A."/>
            <person name="Lundell T."/>
            <person name="Morin E."/>
            <person name="Murat C."/>
            <person name="Riley R."/>
            <person name="Ohm R."/>
            <person name="Sun H."/>
            <person name="Tunlid A."/>
            <person name="Henrissat B."/>
            <person name="Grigoriev I.V."/>
            <person name="Hibbett D.S."/>
            <person name="Martin F."/>
        </authorList>
    </citation>
    <scope>NUCLEOTIDE SEQUENCE [LARGE SCALE GENOMIC DNA]</scope>
    <source>
        <strain evidence="2">UH-Slu-Lm8-n1</strain>
    </source>
</reference>
<dbReference type="AlphaFoldDB" id="A0A0C9Z9D8"/>
<dbReference type="Proteomes" id="UP000054485">
    <property type="component" value="Unassembled WGS sequence"/>
</dbReference>
<sequence length="79" mass="8914">MLLILYPRSRDFCPQVCFCGVSTRMSYTWRLCEMSLQVRESGGGGSEAIATCGYAAALAMQHMSERPVFQFSDVYFKIN</sequence>
<evidence type="ECO:0000313" key="1">
    <source>
        <dbReference type="EMBL" id="KIK34110.1"/>
    </source>
</evidence>
<keyword evidence="2" id="KW-1185">Reference proteome</keyword>
<dbReference type="EMBL" id="KN835808">
    <property type="protein sequence ID" value="KIK34110.1"/>
    <property type="molecule type" value="Genomic_DNA"/>
</dbReference>
<proteinExistence type="predicted"/>
<protein>
    <submittedName>
        <fullName evidence="1">Uncharacterized protein</fullName>
    </submittedName>
</protein>
<accession>A0A0C9Z9D8</accession>
<gene>
    <name evidence="1" type="ORF">CY34DRAFT_658727</name>
</gene>
<organism evidence="1 2">
    <name type="scientific">Suillus luteus UH-Slu-Lm8-n1</name>
    <dbReference type="NCBI Taxonomy" id="930992"/>
    <lineage>
        <taxon>Eukaryota</taxon>
        <taxon>Fungi</taxon>
        <taxon>Dikarya</taxon>
        <taxon>Basidiomycota</taxon>
        <taxon>Agaricomycotina</taxon>
        <taxon>Agaricomycetes</taxon>
        <taxon>Agaricomycetidae</taxon>
        <taxon>Boletales</taxon>
        <taxon>Suillineae</taxon>
        <taxon>Suillaceae</taxon>
        <taxon>Suillus</taxon>
    </lineage>
</organism>